<keyword evidence="5 8" id="KW-0808">Transferase</keyword>
<proteinExistence type="inferred from homology"/>
<dbReference type="EMBL" id="SHBO01000014">
    <property type="protein sequence ID" value="RZO07293.1"/>
    <property type="molecule type" value="Genomic_DNA"/>
</dbReference>
<feature type="domain" description="Porphobilinogen deaminase N-terminal" evidence="9">
    <location>
        <begin position="4"/>
        <end position="210"/>
    </location>
</feature>
<dbReference type="Pfam" id="PF03900">
    <property type="entry name" value="Porphobil_deamC"/>
    <property type="match status" value="1"/>
</dbReference>
<dbReference type="AlphaFoldDB" id="A0A520LMN7"/>
<dbReference type="InterPro" id="IPR000860">
    <property type="entry name" value="HemC"/>
</dbReference>
<dbReference type="HAMAP" id="MF_00260">
    <property type="entry name" value="Porphobil_deam"/>
    <property type="match status" value="1"/>
</dbReference>
<evidence type="ECO:0000313" key="12">
    <source>
        <dbReference type="Proteomes" id="UP000318148"/>
    </source>
</evidence>
<dbReference type="GO" id="GO:0005737">
    <property type="term" value="C:cytoplasm"/>
    <property type="evidence" value="ECO:0007669"/>
    <property type="project" value="UniProtKB-UniRule"/>
</dbReference>
<dbReference type="PANTHER" id="PTHR11557:SF0">
    <property type="entry name" value="PORPHOBILINOGEN DEAMINASE"/>
    <property type="match status" value="1"/>
</dbReference>
<evidence type="ECO:0000256" key="1">
    <source>
        <dbReference type="ARBA" id="ARBA00002869"/>
    </source>
</evidence>
<gene>
    <name evidence="8 11" type="primary">hemC</name>
    <name evidence="11" type="ORF">EVB02_01790</name>
</gene>
<evidence type="ECO:0000259" key="10">
    <source>
        <dbReference type="Pfam" id="PF03900"/>
    </source>
</evidence>
<comment type="miscellaneous">
    <text evidence="8">The porphobilinogen subunits are added to the dipyrromethane group.</text>
</comment>
<dbReference type="PIRSF" id="PIRSF001438">
    <property type="entry name" value="4pyrrol_synth_OHMeBilane_synth"/>
    <property type="match status" value="1"/>
</dbReference>
<evidence type="ECO:0000256" key="7">
    <source>
        <dbReference type="ARBA" id="ARBA00048169"/>
    </source>
</evidence>
<comment type="subunit">
    <text evidence="4 8">Monomer.</text>
</comment>
<dbReference type="Gene3D" id="3.30.160.40">
    <property type="entry name" value="Porphobilinogen deaminase, C-terminal domain"/>
    <property type="match status" value="1"/>
</dbReference>
<reference evidence="11 12" key="1">
    <citation type="submission" date="2019-02" db="EMBL/GenBank/DDBJ databases">
        <title>Prokaryotic population dynamics and viral predation in marine succession experiment using metagenomics: the confinement effect.</title>
        <authorList>
            <person name="Haro-Moreno J.M."/>
            <person name="Rodriguez-Valera F."/>
            <person name="Lopez-Perez M."/>
        </authorList>
    </citation>
    <scope>NUCLEOTIDE SEQUENCE [LARGE SCALE GENOMIC DNA]</scope>
    <source>
        <strain evidence="11">MED-G169</strain>
    </source>
</reference>
<dbReference type="InterPro" id="IPR022418">
    <property type="entry name" value="Porphobilinogen_deaminase_C"/>
</dbReference>
<comment type="caution">
    <text evidence="11">The sequence shown here is derived from an EMBL/GenBank/DDBJ whole genome shotgun (WGS) entry which is preliminary data.</text>
</comment>
<dbReference type="Pfam" id="PF01379">
    <property type="entry name" value="Porphobil_deam"/>
    <property type="match status" value="1"/>
</dbReference>
<evidence type="ECO:0000313" key="11">
    <source>
        <dbReference type="EMBL" id="RZO07293.1"/>
    </source>
</evidence>
<evidence type="ECO:0000256" key="8">
    <source>
        <dbReference type="HAMAP-Rule" id="MF_00260"/>
    </source>
</evidence>
<name>A0A520LMN7_9GAMM</name>
<dbReference type="GO" id="GO:0006782">
    <property type="term" value="P:protoporphyrinogen IX biosynthetic process"/>
    <property type="evidence" value="ECO:0007669"/>
    <property type="project" value="UniProtKB-UniRule"/>
</dbReference>
<comment type="function">
    <text evidence="1 8">Tetrapolymerization of the monopyrrole PBG into the hydroxymethylbilane pre-uroporphyrinogen in several discrete steps.</text>
</comment>
<dbReference type="Gene3D" id="3.40.190.10">
    <property type="entry name" value="Periplasmic binding protein-like II"/>
    <property type="match status" value="2"/>
</dbReference>
<evidence type="ECO:0000256" key="2">
    <source>
        <dbReference type="ARBA" id="ARBA00004735"/>
    </source>
</evidence>
<evidence type="ECO:0000256" key="6">
    <source>
        <dbReference type="ARBA" id="ARBA00023244"/>
    </source>
</evidence>
<dbReference type="NCBIfam" id="TIGR00212">
    <property type="entry name" value="hemC"/>
    <property type="match status" value="1"/>
</dbReference>
<feature type="domain" description="Porphobilinogen deaminase C-terminal" evidence="10">
    <location>
        <begin position="224"/>
        <end position="295"/>
    </location>
</feature>
<dbReference type="EC" id="2.5.1.61" evidence="8"/>
<feature type="modified residue" description="S-(dipyrrolylmethanemethyl)cysteine" evidence="8">
    <location>
        <position position="240"/>
    </location>
</feature>
<organism evidence="11 12">
    <name type="scientific">SAR92 clade bacterium</name>
    <dbReference type="NCBI Taxonomy" id="2315479"/>
    <lineage>
        <taxon>Bacteria</taxon>
        <taxon>Pseudomonadati</taxon>
        <taxon>Pseudomonadota</taxon>
        <taxon>Gammaproteobacteria</taxon>
        <taxon>Cellvibrionales</taxon>
        <taxon>Porticoccaceae</taxon>
        <taxon>SAR92 clade</taxon>
    </lineage>
</organism>
<comment type="similarity">
    <text evidence="3 8">Belongs to the HMBS family.</text>
</comment>
<dbReference type="SUPFAM" id="SSF53850">
    <property type="entry name" value="Periplasmic binding protein-like II"/>
    <property type="match status" value="1"/>
</dbReference>
<evidence type="ECO:0000256" key="4">
    <source>
        <dbReference type="ARBA" id="ARBA00011245"/>
    </source>
</evidence>
<dbReference type="Proteomes" id="UP000318148">
    <property type="component" value="Unassembled WGS sequence"/>
</dbReference>
<evidence type="ECO:0000259" key="9">
    <source>
        <dbReference type="Pfam" id="PF01379"/>
    </source>
</evidence>
<accession>A0A520LMN7</accession>
<dbReference type="SUPFAM" id="SSF54782">
    <property type="entry name" value="Porphobilinogen deaminase (hydroxymethylbilane synthase), C-terminal domain"/>
    <property type="match status" value="1"/>
</dbReference>
<sequence length="314" mass="34531">MEKIRIASRKSPLALWQAEFVKSKLTSIFPHTNIEIKGFSTKGDRFLETSLSKIGGKGLFIKELEAALKNDEADIAVHSMKDLPPSLPDEFLLAAVLERHDPSDAFISNNYDALELLQPEAVIGTSSVRRQSQLLSRFPGVKIKVLRGNVNTRLEKLDAGLFDAIILATAGLKRLGFDKRISQRIPHEICLPSAGQGALGIECKKDDINLIKMISKLNHEFSATCVEVEKKFLSFFDGGCSLPIACYAHLFNENKMIKCEGLVASCDGKSILRSEVIASYSDAKGLGQKLSDNLINMGALEILENINGNTRARE</sequence>
<comment type="cofactor">
    <cofactor evidence="8">
        <name>dipyrromethane</name>
        <dbReference type="ChEBI" id="CHEBI:60342"/>
    </cofactor>
    <text evidence="8">Binds 1 dipyrromethane group covalently.</text>
</comment>
<dbReference type="InterPro" id="IPR022417">
    <property type="entry name" value="Porphobilin_deaminase_N"/>
</dbReference>
<comment type="pathway">
    <text evidence="2">Porphyrin-containing compound metabolism; protoporphyrin-IX biosynthesis; coproporphyrinogen-III from 5-aminolevulinate: step 2/4.</text>
</comment>
<evidence type="ECO:0000256" key="5">
    <source>
        <dbReference type="ARBA" id="ARBA00022679"/>
    </source>
</evidence>
<dbReference type="PRINTS" id="PR00151">
    <property type="entry name" value="PORPHBDMNASE"/>
</dbReference>
<dbReference type="PANTHER" id="PTHR11557">
    <property type="entry name" value="PORPHOBILINOGEN DEAMINASE"/>
    <property type="match status" value="1"/>
</dbReference>
<dbReference type="GO" id="GO:0004418">
    <property type="term" value="F:hydroxymethylbilane synthase activity"/>
    <property type="evidence" value="ECO:0007669"/>
    <property type="project" value="UniProtKB-UniRule"/>
</dbReference>
<keyword evidence="6 8" id="KW-0627">Porphyrin biosynthesis</keyword>
<evidence type="ECO:0000256" key="3">
    <source>
        <dbReference type="ARBA" id="ARBA00005638"/>
    </source>
</evidence>
<dbReference type="FunFam" id="3.40.190.10:FF:000005">
    <property type="entry name" value="Porphobilinogen deaminase"/>
    <property type="match status" value="1"/>
</dbReference>
<comment type="catalytic activity">
    <reaction evidence="7 8">
        <text>4 porphobilinogen + H2O = hydroxymethylbilane + 4 NH4(+)</text>
        <dbReference type="Rhea" id="RHEA:13185"/>
        <dbReference type="ChEBI" id="CHEBI:15377"/>
        <dbReference type="ChEBI" id="CHEBI:28938"/>
        <dbReference type="ChEBI" id="CHEBI:57845"/>
        <dbReference type="ChEBI" id="CHEBI:58126"/>
        <dbReference type="EC" id="2.5.1.61"/>
    </reaction>
</comment>
<dbReference type="FunFam" id="3.40.190.10:FF:000004">
    <property type="entry name" value="Porphobilinogen deaminase"/>
    <property type="match status" value="1"/>
</dbReference>
<dbReference type="InterPro" id="IPR036803">
    <property type="entry name" value="Porphobilinogen_deaminase_C_sf"/>
</dbReference>
<dbReference type="UniPathway" id="UPA00251">
    <property type="reaction ID" value="UER00319"/>
</dbReference>
<dbReference type="CDD" id="cd13646">
    <property type="entry name" value="PBP2_EcHMBS_like"/>
    <property type="match status" value="1"/>
</dbReference>
<protein>
    <recommendedName>
        <fullName evidence="8">Porphobilinogen deaminase</fullName>
        <shortName evidence="8">PBG</shortName>
        <ecNumber evidence="8">2.5.1.61</ecNumber>
    </recommendedName>
    <alternativeName>
        <fullName evidence="8">Hydroxymethylbilane synthase</fullName>
        <shortName evidence="8">HMBS</shortName>
    </alternativeName>
    <alternativeName>
        <fullName evidence="8">Pre-uroporphyrinogen synthase</fullName>
    </alternativeName>
</protein>